<protein>
    <submittedName>
        <fullName evidence="1">Uncharacterized protein</fullName>
    </submittedName>
</protein>
<accession>A0AAX1UFC5</accession>
<sequence length="120" mass="12849">MEDLRAARRPLGLPEIEAGKYLIACLTGEDGLGWCATDPMGGLAPHSWAEIEAYSRAAGLDLEPWEARQLRAMSAAYVAGQIEGRKKNGVAPTFSGGEAARKRELAQAIRAQMRLAQAPA</sequence>
<evidence type="ECO:0000313" key="1">
    <source>
        <dbReference type="EMBL" id="RHZ91017.1"/>
    </source>
</evidence>
<organism evidence="1 2">
    <name type="scientific">Cereibacter sphaeroides</name>
    <name type="common">Rhodobacter sphaeroides</name>
    <dbReference type="NCBI Taxonomy" id="1063"/>
    <lineage>
        <taxon>Bacteria</taxon>
        <taxon>Pseudomonadati</taxon>
        <taxon>Pseudomonadota</taxon>
        <taxon>Alphaproteobacteria</taxon>
        <taxon>Rhodobacterales</taxon>
        <taxon>Paracoccaceae</taxon>
        <taxon>Cereibacter</taxon>
    </lineage>
</organism>
<proteinExistence type="predicted"/>
<reference evidence="1 2" key="1">
    <citation type="submission" date="2018-08" db="EMBL/GenBank/DDBJ databases">
        <title>Draft genome sequence of Rhodobacter sphaeroides FY.</title>
        <authorList>
            <person name="Rayyan A."/>
            <person name="Meyer T.E."/>
            <person name="Kyndt J.A."/>
        </authorList>
    </citation>
    <scope>NUCLEOTIDE SEQUENCE [LARGE SCALE GENOMIC DNA]</scope>
    <source>
        <strain evidence="1 2">FY</strain>
    </source>
</reference>
<comment type="caution">
    <text evidence="1">The sequence shown here is derived from an EMBL/GenBank/DDBJ whole genome shotgun (WGS) entry which is preliminary data.</text>
</comment>
<dbReference type="Proteomes" id="UP000266305">
    <property type="component" value="Unassembled WGS sequence"/>
</dbReference>
<name>A0AAX1UFC5_CERSP</name>
<evidence type="ECO:0000313" key="2">
    <source>
        <dbReference type="Proteomes" id="UP000266305"/>
    </source>
</evidence>
<gene>
    <name evidence="1" type="ORF">D1114_21435</name>
</gene>
<dbReference type="AlphaFoldDB" id="A0AAX1UFC5"/>
<dbReference type="EMBL" id="QWGP01000041">
    <property type="protein sequence ID" value="RHZ91017.1"/>
    <property type="molecule type" value="Genomic_DNA"/>
</dbReference>